<dbReference type="Pfam" id="PF00004">
    <property type="entry name" value="AAA"/>
    <property type="match status" value="1"/>
</dbReference>
<evidence type="ECO:0000313" key="3">
    <source>
        <dbReference type="EMBL" id="RUS29451.1"/>
    </source>
</evidence>
<evidence type="ECO:0000313" key="4">
    <source>
        <dbReference type="Proteomes" id="UP000274822"/>
    </source>
</evidence>
<dbReference type="Gene3D" id="3.40.50.300">
    <property type="entry name" value="P-loop containing nucleotide triphosphate hydrolases"/>
    <property type="match status" value="1"/>
</dbReference>
<proteinExistence type="predicted"/>
<keyword evidence="4" id="KW-1185">Reference proteome</keyword>
<dbReference type="GO" id="GO:0005524">
    <property type="term" value="F:ATP binding"/>
    <property type="evidence" value="ECO:0007669"/>
    <property type="project" value="InterPro"/>
</dbReference>
<dbReference type="AlphaFoldDB" id="A0A433QIR6"/>
<name>A0A433QIR6_9FUNG</name>
<evidence type="ECO:0000256" key="1">
    <source>
        <dbReference type="SAM" id="MobiDB-lite"/>
    </source>
</evidence>
<reference evidence="3 4" key="1">
    <citation type="journal article" date="2018" name="New Phytol.">
        <title>Phylogenomics of Endogonaceae and evolution of mycorrhizas within Mucoromycota.</title>
        <authorList>
            <person name="Chang Y."/>
            <person name="Desiro A."/>
            <person name="Na H."/>
            <person name="Sandor L."/>
            <person name="Lipzen A."/>
            <person name="Clum A."/>
            <person name="Barry K."/>
            <person name="Grigoriev I.V."/>
            <person name="Martin F.M."/>
            <person name="Stajich J.E."/>
            <person name="Smith M.E."/>
            <person name="Bonito G."/>
            <person name="Spatafora J.W."/>
        </authorList>
    </citation>
    <scope>NUCLEOTIDE SEQUENCE [LARGE SCALE GENOMIC DNA]</scope>
    <source>
        <strain evidence="3 4">AD002</strain>
    </source>
</reference>
<accession>A0A433QIR6</accession>
<organism evidence="3 4">
    <name type="scientific">Jimgerdemannia flammicorona</name>
    <dbReference type="NCBI Taxonomy" id="994334"/>
    <lineage>
        <taxon>Eukaryota</taxon>
        <taxon>Fungi</taxon>
        <taxon>Fungi incertae sedis</taxon>
        <taxon>Mucoromycota</taxon>
        <taxon>Mucoromycotina</taxon>
        <taxon>Endogonomycetes</taxon>
        <taxon>Endogonales</taxon>
        <taxon>Endogonaceae</taxon>
        <taxon>Jimgerdemannia</taxon>
    </lineage>
</organism>
<protein>
    <recommendedName>
        <fullName evidence="2">ATPase AAA-type core domain-containing protein</fullName>
    </recommendedName>
</protein>
<feature type="domain" description="ATPase AAA-type core" evidence="2">
    <location>
        <begin position="68"/>
        <end position="156"/>
    </location>
</feature>
<dbReference type="Proteomes" id="UP000274822">
    <property type="component" value="Unassembled WGS sequence"/>
</dbReference>
<dbReference type="GO" id="GO:0016887">
    <property type="term" value="F:ATP hydrolysis activity"/>
    <property type="evidence" value="ECO:0007669"/>
    <property type="project" value="InterPro"/>
</dbReference>
<dbReference type="InterPro" id="IPR003959">
    <property type="entry name" value="ATPase_AAA_core"/>
</dbReference>
<gene>
    <name evidence="3" type="ORF">BC938DRAFT_480651</name>
</gene>
<dbReference type="SUPFAM" id="SSF52540">
    <property type="entry name" value="P-loop containing nucleoside triphosphate hydrolases"/>
    <property type="match status" value="1"/>
</dbReference>
<dbReference type="InterPro" id="IPR027417">
    <property type="entry name" value="P-loop_NTPase"/>
</dbReference>
<evidence type="ECO:0000259" key="2">
    <source>
        <dbReference type="Pfam" id="PF00004"/>
    </source>
</evidence>
<dbReference type="EMBL" id="RBNJ01005154">
    <property type="protein sequence ID" value="RUS29451.1"/>
    <property type="molecule type" value="Genomic_DNA"/>
</dbReference>
<comment type="caution">
    <text evidence="3">The sequence shown here is derived from an EMBL/GenBank/DDBJ whole genome shotgun (WGS) entry which is preliminary data.</text>
</comment>
<feature type="region of interest" description="Disordered" evidence="1">
    <location>
        <begin position="16"/>
        <end position="36"/>
    </location>
</feature>
<sequence length="289" mass="33040">MITLRSGRILKRVPVRHPHRPKLHQAQAPSVSDDGHNVKDTTVDDACYISPLRLTGLFDLWQTCKVLVVCGPPSSGKTVLAYKLIEHIGSQHDEESVMYVSLSEFVINSRMPNPETVFSNYWRAKAKTTTTWLQHTDANSTVRLIIDDVDVLSGLDIPYFWRRLYVEPGQHLRILLLSRLDPNQHNSNIFPLQYIRVTGMRWLCLTRNEVTAVTPRLALVGQRVAKSVDHNSWGGITKPNTTQSRVAKNNHDQSHYTVNVHDYERSHDRFVEGWKFRLARAGTRNPDST</sequence>